<gene>
    <name evidence="1" type="ORF">DQQ10_13330</name>
</gene>
<comment type="caution">
    <text evidence="1">The sequence shown here is derived from an EMBL/GenBank/DDBJ whole genome shotgun (WGS) entry which is preliminary data.</text>
</comment>
<sequence length="133" mass="15284">MTDKQVKDTFNDVAKLKGFDSAFGGWFKESSECTVVLDLQKSNHGDIYLLNIKIFVQGMFAKNYPKSKDLVKKQVGNIFRRQPAEYDDVLKFNTSSTDDTIHRERMNSFFEEFVTPFTNKALSKAGIRALAKW</sequence>
<accession>A0A364Y219</accession>
<proteinExistence type="predicted"/>
<dbReference type="EMBL" id="QMFY01000006">
    <property type="protein sequence ID" value="RAW00764.1"/>
    <property type="molecule type" value="Genomic_DNA"/>
</dbReference>
<evidence type="ECO:0000313" key="2">
    <source>
        <dbReference type="Proteomes" id="UP000251889"/>
    </source>
</evidence>
<dbReference type="Pfam" id="PF14137">
    <property type="entry name" value="DUF4304"/>
    <property type="match status" value="1"/>
</dbReference>
<dbReference type="OrthoDB" id="1097772at2"/>
<protein>
    <recommendedName>
        <fullName evidence="3">DUF4304 domain-containing protein</fullName>
    </recommendedName>
</protein>
<name>A0A364Y219_9BACT</name>
<dbReference type="Proteomes" id="UP000251889">
    <property type="component" value="Unassembled WGS sequence"/>
</dbReference>
<evidence type="ECO:0008006" key="3">
    <source>
        <dbReference type="Google" id="ProtNLM"/>
    </source>
</evidence>
<organism evidence="1 2">
    <name type="scientific">Pseudochryseolinea flava</name>
    <dbReference type="NCBI Taxonomy" id="2059302"/>
    <lineage>
        <taxon>Bacteria</taxon>
        <taxon>Pseudomonadati</taxon>
        <taxon>Bacteroidota</taxon>
        <taxon>Cytophagia</taxon>
        <taxon>Cytophagales</taxon>
        <taxon>Fulvivirgaceae</taxon>
        <taxon>Pseudochryseolinea</taxon>
    </lineage>
</organism>
<dbReference type="AlphaFoldDB" id="A0A364Y219"/>
<dbReference type="InterPro" id="IPR025412">
    <property type="entry name" value="DUF4304"/>
</dbReference>
<keyword evidence="2" id="KW-1185">Reference proteome</keyword>
<evidence type="ECO:0000313" key="1">
    <source>
        <dbReference type="EMBL" id="RAW00764.1"/>
    </source>
</evidence>
<reference evidence="1 2" key="1">
    <citation type="submission" date="2018-06" db="EMBL/GenBank/DDBJ databases">
        <title>Chryseolinea flavus sp. nov., a member of the phylum Bacteroidetes isolated from soil.</title>
        <authorList>
            <person name="Li Y."/>
            <person name="Wang J."/>
        </authorList>
    </citation>
    <scope>NUCLEOTIDE SEQUENCE [LARGE SCALE GENOMIC DNA]</scope>
    <source>
        <strain evidence="1 2">SDU1-6</strain>
    </source>
</reference>